<evidence type="ECO:0000313" key="2">
    <source>
        <dbReference type="EMBL" id="GJM86424.1"/>
    </source>
</evidence>
<feature type="compositionally biased region" description="Pro residues" evidence="1">
    <location>
        <begin position="67"/>
        <end position="76"/>
    </location>
</feature>
<reference evidence="2" key="2">
    <citation type="submission" date="2021-12" db="EMBL/GenBank/DDBJ databases">
        <title>Resequencing data analysis of finger millet.</title>
        <authorList>
            <person name="Hatakeyama M."/>
            <person name="Aluri S."/>
            <person name="Balachadran M.T."/>
            <person name="Sivarajan S.R."/>
            <person name="Poveda L."/>
            <person name="Shimizu-Inatsugi R."/>
            <person name="Schlapbach R."/>
            <person name="Sreeman S.M."/>
            <person name="Shimizu K.K."/>
        </authorList>
    </citation>
    <scope>NUCLEOTIDE SEQUENCE</scope>
</reference>
<feature type="compositionally biased region" description="Acidic residues" evidence="1">
    <location>
        <begin position="51"/>
        <end position="62"/>
    </location>
</feature>
<reference evidence="2" key="1">
    <citation type="journal article" date="2018" name="DNA Res.">
        <title>Multiple hybrid de novo genome assembly of finger millet, an orphan allotetraploid crop.</title>
        <authorList>
            <person name="Hatakeyama M."/>
            <person name="Aluri S."/>
            <person name="Balachadran M.T."/>
            <person name="Sivarajan S.R."/>
            <person name="Patrignani A."/>
            <person name="Gruter S."/>
            <person name="Poveda L."/>
            <person name="Shimizu-Inatsugi R."/>
            <person name="Baeten J."/>
            <person name="Francoijs K.J."/>
            <person name="Nataraja K.N."/>
            <person name="Reddy Y.A.N."/>
            <person name="Phadnis S."/>
            <person name="Ravikumar R.L."/>
            <person name="Schlapbach R."/>
            <person name="Sreeman S.M."/>
            <person name="Shimizu K.K."/>
        </authorList>
    </citation>
    <scope>NUCLEOTIDE SEQUENCE</scope>
</reference>
<proteinExistence type="predicted"/>
<dbReference type="AlphaFoldDB" id="A0AAV5BMD1"/>
<gene>
    <name evidence="2" type="primary">ga02281</name>
    <name evidence="2" type="ORF">PR202_ga02281</name>
</gene>
<evidence type="ECO:0000256" key="1">
    <source>
        <dbReference type="SAM" id="MobiDB-lite"/>
    </source>
</evidence>
<sequence>MEDISARPTDVGAPHPDSSPPEDPEVGHLDGNLSRLEEQGSRPPCPGVLPVDDELSCMEEVGDPYPDSAPPQYPEPGHPDRALSRLQELGSLPRGPSAPPADGEVPYMMEELGALHPDGSLFQELGDPPPDNRLALIDGAIETTLDNTNDEVGSVD</sequence>
<name>A0AAV5BMD1_ELECO</name>
<evidence type="ECO:0000313" key="3">
    <source>
        <dbReference type="Proteomes" id="UP001054889"/>
    </source>
</evidence>
<protein>
    <submittedName>
        <fullName evidence="2">Uncharacterized protein</fullName>
    </submittedName>
</protein>
<dbReference type="Proteomes" id="UP001054889">
    <property type="component" value="Unassembled WGS sequence"/>
</dbReference>
<feature type="region of interest" description="Disordered" evidence="1">
    <location>
        <begin position="1"/>
        <end position="105"/>
    </location>
</feature>
<organism evidence="2 3">
    <name type="scientific">Eleusine coracana subsp. coracana</name>
    <dbReference type="NCBI Taxonomy" id="191504"/>
    <lineage>
        <taxon>Eukaryota</taxon>
        <taxon>Viridiplantae</taxon>
        <taxon>Streptophyta</taxon>
        <taxon>Embryophyta</taxon>
        <taxon>Tracheophyta</taxon>
        <taxon>Spermatophyta</taxon>
        <taxon>Magnoliopsida</taxon>
        <taxon>Liliopsida</taxon>
        <taxon>Poales</taxon>
        <taxon>Poaceae</taxon>
        <taxon>PACMAD clade</taxon>
        <taxon>Chloridoideae</taxon>
        <taxon>Cynodonteae</taxon>
        <taxon>Eleusininae</taxon>
        <taxon>Eleusine</taxon>
    </lineage>
</organism>
<dbReference type="EMBL" id="BQKI01000001">
    <property type="protein sequence ID" value="GJM86424.1"/>
    <property type="molecule type" value="Genomic_DNA"/>
</dbReference>
<accession>A0AAV5BMD1</accession>
<comment type="caution">
    <text evidence="2">The sequence shown here is derived from an EMBL/GenBank/DDBJ whole genome shotgun (WGS) entry which is preliminary data.</text>
</comment>
<keyword evidence="3" id="KW-1185">Reference proteome</keyword>